<accession>A0AA36F0T2</accession>
<gene>
    <name evidence="1" type="ORF">OCTVUL_1B009186</name>
</gene>
<organism evidence="1 2">
    <name type="scientific">Octopus vulgaris</name>
    <name type="common">Common octopus</name>
    <dbReference type="NCBI Taxonomy" id="6645"/>
    <lineage>
        <taxon>Eukaryota</taxon>
        <taxon>Metazoa</taxon>
        <taxon>Spiralia</taxon>
        <taxon>Lophotrochozoa</taxon>
        <taxon>Mollusca</taxon>
        <taxon>Cephalopoda</taxon>
        <taxon>Coleoidea</taxon>
        <taxon>Octopodiformes</taxon>
        <taxon>Octopoda</taxon>
        <taxon>Incirrata</taxon>
        <taxon>Octopodidae</taxon>
        <taxon>Octopus</taxon>
    </lineage>
</organism>
<protein>
    <submittedName>
        <fullName evidence="1">Uncharacterized protein</fullName>
    </submittedName>
</protein>
<proteinExistence type="predicted"/>
<dbReference type="Proteomes" id="UP001162480">
    <property type="component" value="Chromosome 2"/>
</dbReference>
<name>A0AA36F0T2_OCTVU</name>
<dbReference type="AlphaFoldDB" id="A0AA36F0T2"/>
<dbReference type="EMBL" id="OX597815">
    <property type="protein sequence ID" value="CAI9718733.1"/>
    <property type="molecule type" value="Genomic_DNA"/>
</dbReference>
<sequence>MPRSDTGCRRRLTASQRWHHSTGLKMQIEGWIIAASFQRLATTDYRHRLNKDGLDPQYKICENVKKPSFILPLDSWD</sequence>
<reference evidence="1" key="1">
    <citation type="submission" date="2023-08" db="EMBL/GenBank/DDBJ databases">
        <authorList>
            <person name="Alioto T."/>
            <person name="Alioto T."/>
            <person name="Gomez Garrido J."/>
        </authorList>
    </citation>
    <scope>NUCLEOTIDE SEQUENCE</scope>
</reference>
<evidence type="ECO:0000313" key="2">
    <source>
        <dbReference type="Proteomes" id="UP001162480"/>
    </source>
</evidence>
<keyword evidence="2" id="KW-1185">Reference proteome</keyword>
<evidence type="ECO:0000313" key="1">
    <source>
        <dbReference type="EMBL" id="CAI9718733.1"/>
    </source>
</evidence>